<organism evidence="1 2">
    <name type="scientific">Gossypium aridum</name>
    <name type="common">American cotton</name>
    <name type="synonym">Erioxylum aridum</name>
    <dbReference type="NCBI Taxonomy" id="34290"/>
    <lineage>
        <taxon>Eukaryota</taxon>
        <taxon>Viridiplantae</taxon>
        <taxon>Streptophyta</taxon>
        <taxon>Embryophyta</taxon>
        <taxon>Tracheophyta</taxon>
        <taxon>Spermatophyta</taxon>
        <taxon>Magnoliopsida</taxon>
        <taxon>eudicotyledons</taxon>
        <taxon>Gunneridae</taxon>
        <taxon>Pentapetalae</taxon>
        <taxon>rosids</taxon>
        <taxon>malvids</taxon>
        <taxon>Malvales</taxon>
        <taxon>Malvaceae</taxon>
        <taxon>Malvoideae</taxon>
        <taxon>Gossypium</taxon>
    </lineage>
</organism>
<accession>A0A7J8XNE5</accession>
<dbReference type="Proteomes" id="UP000593577">
    <property type="component" value="Unassembled WGS sequence"/>
</dbReference>
<reference evidence="1 2" key="1">
    <citation type="journal article" date="2019" name="Genome Biol. Evol.">
        <title>Insights into the evolution of the New World diploid cottons (Gossypium, subgenus Houzingenia) based on genome sequencing.</title>
        <authorList>
            <person name="Grover C.E."/>
            <person name="Arick M.A. 2nd"/>
            <person name="Thrash A."/>
            <person name="Conover J.L."/>
            <person name="Sanders W.S."/>
            <person name="Peterson D.G."/>
            <person name="Frelichowski J.E."/>
            <person name="Scheffler J.A."/>
            <person name="Scheffler B.E."/>
            <person name="Wendel J.F."/>
        </authorList>
    </citation>
    <scope>NUCLEOTIDE SEQUENCE [LARGE SCALE GENOMIC DNA]</scope>
    <source>
        <strain evidence="1">185</strain>
        <tissue evidence="1">Leaf</tissue>
    </source>
</reference>
<keyword evidence="2" id="KW-1185">Reference proteome</keyword>
<evidence type="ECO:0000313" key="2">
    <source>
        <dbReference type="Proteomes" id="UP000593577"/>
    </source>
</evidence>
<comment type="caution">
    <text evidence="1">The sequence shown here is derived from an EMBL/GenBank/DDBJ whole genome shotgun (WGS) entry which is preliminary data.</text>
</comment>
<evidence type="ECO:0000313" key="1">
    <source>
        <dbReference type="EMBL" id="MBA0688414.1"/>
    </source>
</evidence>
<dbReference type="AlphaFoldDB" id="A0A7J8XNE5"/>
<gene>
    <name evidence="1" type="ORF">Goari_006205</name>
</gene>
<proteinExistence type="predicted"/>
<dbReference type="EMBL" id="JABFAA010000008">
    <property type="protein sequence ID" value="MBA0688414.1"/>
    <property type="molecule type" value="Genomic_DNA"/>
</dbReference>
<name>A0A7J8XNE5_GOSAI</name>
<sequence>MKWFRSMLKSGVESMMRNILLLSVNTTYPFRWSGSKLSIQCLS</sequence>
<protein>
    <submittedName>
        <fullName evidence="1">Uncharacterized protein</fullName>
    </submittedName>
</protein>